<keyword evidence="1" id="KW-0812">Transmembrane</keyword>
<protein>
    <recommendedName>
        <fullName evidence="3">Chemotaxis methyl-accepting receptor HlyB-like 4HB MCP domain-containing protein</fullName>
    </recommendedName>
</protein>
<gene>
    <name evidence="2" type="ORF">MNBD_NITROSPINAE04-205</name>
</gene>
<reference evidence="2" key="1">
    <citation type="submission" date="2018-06" db="EMBL/GenBank/DDBJ databases">
        <authorList>
            <person name="Zhirakovskaya E."/>
        </authorList>
    </citation>
    <scope>NUCLEOTIDE SEQUENCE</scope>
</reference>
<feature type="transmembrane region" description="Helical" evidence="1">
    <location>
        <begin position="186"/>
        <end position="206"/>
    </location>
</feature>
<organism evidence="2">
    <name type="scientific">hydrothermal vent metagenome</name>
    <dbReference type="NCBI Taxonomy" id="652676"/>
    <lineage>
        <taxon>unclassified sequences</taxon>
        <taxon>metagenomes</taxon>
        <taxon>ecological metagenomes</taxon>
    </lineage>
</organism>
<keyword evidence="1" id="KW-0472">Membrane</keyword>
<evidence type="ECO:0008006" key="3">
    <source>
        <dbReference type="Google" id="ProtNLM"/>
    </source>
</evidence>
<accession>A0A3B1D571</accession>
<keyword evidence="1" id="KW-1133">Transmembrane helix</keyword>
<dbReference type="AlphaFoldDB" id="A0A3B1D571"/>
<dbReference type="EMBL" id="UOGA01000255">
    <property type="protein sequence ID" value="VAX23887.1"/>
    <property type="molecule type" value="Genomic_DNA"/>
</dbReference>
<evidence type="ECO:0000313" key="2">
    <source>
        <dbReference type="EMBL" id="VAX23887.1"/>
    </source>
</evidence>
<sequence length="281" mass="31081">MVKNSSIQFKVGLIIAFAALALTITWGKSHQSLNQVEDNWDGFVDIVYKKQRPLSEIRSAIGYGGLVQQVKNAIMRGRDKFFVRTEDRASKAFKKVEAYRSIKPLSITEDKALGKIREMITVYRDAGRLAKKLWSEGKTVAEIDGSVKISDKPYLVAMETLAGELAKSTKERTGKINVILSSNKTFLVYFSLGFILVYTIVVFVFANKTLLNPLYNIIRSLSDGASQIMSASGQISLSSQTLAEGSTEQASSLEETSAALDQMATMTKAERLQCRRVRSGV</sequence>
<proteinExistence type="predicted"/>
<dbReference type="SUPFAM" id="SSF58104">
    <property type="entry name" value="Methyl-accepting chemotaxis protein (MCP) signaling domain"/>
    <property type="match status" value="1"/>
</dbReference>
<dbReference type="Gene3D" id="1.10.287.950">
    <property type="entry name" value="Methyl-accepting chemotaxis protein"/>
    <property type="match status" value="1"/>
</dbReference>
<evidence type="ECO:0000256" key="1">
    <source>
        <dbReference type="SAM" id="Phobius"/>
    </source>
</evidence>
<name>A0A3B1D571_9ZZZZ</name>